<evidence type="ECO:0000313" key="3">
    <source>
        <dbReference type="Proteomes" id="UP001317085"/>
    </source>
</evidence>
<accession>A0ABT0EER5</accession>
<sequence>MIRQLACVLLLMVCGVAHVQAEQGCPYPSAIKYVDGYFQATAGTVLWQSPKIGHRQFVDQFIGAIFTPGWEQDRDGGYIDKCSYLTNEGHRVDLRYGRSGEVETMSLTGTLHWRLASDPFDLPVYICQDSQPDNCSFSVKKPKT</sequence>
<proteinExistence type="predicted"/>
<gene>
    <name evidence="2" type="ORF">L9Z73_07515</name>
</gene>
<reference evidence="2 3" key="1">
    <citation type="submission" date="2022-02" db="EMBL/GenBank/DDBJ databases">
        <title>Comparative genomics of the first Antarctic Pseudomonas spp. capable of biotransforming 2,4,6-Trinitrotoluene.</title>
        <authorList>
            <person name="Cabrera M.A."/>
            <person name="Marquez S.L."/>
            <person name="Perez-Donoso J.M."/>
        </authorList>
    </citation>
    <scope>NUCLEOTIDE SEQUENCE [LARGE SCALE GENOMIC DNA]</scope>
    <source>
        <strain evidence="2 3">TNT11</strain>
    </source>
</reference>
<dbReference type="Proteomes" id="UP001317085">
    <property type="component" value="Unassembled WGS sequence"/>
</dbReference>
<feature type="signal peptide" evidence="1">
    <location>
        <begin position="1"/>
        <end position="19"/>
    </location>
</feature>
<dbReference type="Pfam" id="PF12582">
    <property type="entry name" value="DUF3757"/>
    <property type="match status" value="1"/>
</dbReference>
<evidence type="ECO:0000313" key="2">
    <source>
        <dbReference type="EMBL" id="MCK1784205.1"/>
    </source>
</evidence>
<keyword evidence="1" id="KW-0732">Signal</keyword>
<dbReference type="InterPro" id="IPR022231">
    <property type="entry name" value="DUF3757"/>
</dbReference>
<keyword evidence="3" id="KW-1185">Reference proteome</keyword>
<protein>
    <submittedName>
        <fullName evidence="2">DUF3757 domain-containing protein</fullName>
    </submittedName>
</protein>
<organism evidence="2 3">
    <name type="scientific">Pseudomonas emilianonis</name>
    <dbReference type="NCBI Taxonomy" id="2915812"/>
    <lineage>
        <taxon>Bacteria</taxon>
        <taxon>Pseudomonadati</taxon>
        <taxon>Pseudomonadota</taxon>
        <taxon>Gammaproteobacteria</taxon>
        <taxon>Pseudomonadales</taxon>
        <taxon>Pseudomonadaceae</taxon>
        <taxon>Pseudomonas</taxon>
    </lineage>
</organism>
<dbReference type="EMBL" id="JAKNRV010000043">
    <property type="protein sequence ID" value="MCK1784205.1"/>
    <property type="molecule type" value="Genomic_DNA"/>
</dbReference>
<evidence type="ECO:0000256" key="1">
    <source>
        <dbReference type="SAM" id="SignalP"/>
    </source>
</evidence>
<feature type="chain" id="PRO_5045956144" evidence="1">
    <location>
        <begin position="20"/>
        <end position="144"/>
    </location>
</feature>
<name>A0ABT0EER5_9PSED</name>
<dbReference type="RefSeq" id="WP_247398073.1">
    <property type="nucleotide sequence ID" value="NZ_JAKNRV010000043.1"/>
</dbReference>
<comment type="caution">
    <text evidence="2">The sequence shown here is derived from an EMBL/GenBank/DDBJ whole genome shotgun (WGS) entry which is preliminary data.</text>
</comment>